<keyword evidence="4 10" id="KW-1133">Transmembrane helix</keyword>
<name>A0A0N4UUG3_ENTVE</name>
<sequence>MIKKSLSGGIFDTRLQTKPQEAAPPPPPPEKTGGRTIWRNIIWQLILFVYSGIGGVAFSAIEGEHDEAVLLNKYHDEVKRFEARKIYQIDFHSTLEDGNLDDFRTKLIRNAIANYEKQIGVFIKEPVREHTHWDIWGGVYYSASLYTTIGYGNFHPETNAGRIVSMVYAFCGIPLVFTIMFEWGFLYFSWLEMFWKWFNQKVFKSSQEALIRRRLEQERTRRAGCQMSLRTTSTPKFIESGKRIAQLEIELSEAEKQRTVPLKVALVFFFTWILISAAVVRLWETNWSYFTAYYYFFTSLTTIGLGDVVTEYPQYVIFNMILTMIGLSVVGLCLAIVQSKIRLIFDRMSRSIDSQYRIRQIDPDVATMTIIPNEKEGIKRCRISQPLQDRLIFIAMDEHKKALLEERWKQKSSLINKVTQTWPKIADKCIQTGQRDYDDDDDSDDESYSDESGAEYDDCGRRIVPPSNLRYIYTVFD</sequence>
<feature type="transmembrane region" description="Helical" evidence="10">
    <location>
        <begin position="41"/>
        <end position="61"/>
    </location>
</feature>
<dbReference type="PRINTS" id="PR01333">
    <property type="entry name" value="2POREKCHANEL"/>
</dbReference>
<reference evidence="12 13" key="2">
    <citation type="submission" date="2018-10" db="EMBL/GenBank/DDBJ databases">
        <authorList>
            <consortium name="Pathogen Informatics"/>
        </authorList>
    </citation>
    <scope>NUCLEOTIDE SEQUENCE [LARGE SCALE GENOMIC DNA]</scope>
</reference>
<gene>
    <name evidence="12" type="ORF">EVEC_LOCUS736</name>
</gene>
<dbReference type="PANTHER" id="PTHR11003">
    <property type="entry name" value="POTASSIUM CHANNEL, SUBFAMILY K"/>
    <property type="match status" value="1"/>
</dbReference>
<evidence type="ECO:0000313" key="13">
    <source>
        <dbReference type="Proteomes" id="UP000274131"/>
    </source>
</evidence>
<accession>A0A0N4UUG3</accession>
<feature type="region of interest" description="Disordered" evidence="9">
    <location>
        <begin position="14"/>
        <end position="34"/>
    </location>
</feature>
<keyword evidence="3 8" id="KW-0812">Transmembrane</keyword>
<evidence type="ECO:0000256" key="8">
    <source>
        <dbReference type="RuleBase" id="RU003857"/>
    </source>
</evidence>
<dbReference type="PANTHER" id="PTHR11003:SF307">
    <property type="entry name" value="POTASSIUM CHANNEL DOMAIN-CONTAINING PROTEIN"/>
    <property type="match status" value="1"/>
</dbReference>
<dbReference type="Proteomes" id="UP000274131">
    <property type="component" value="Unassembled WGS sequence"/>
</dbReference>
<dbReference type="InterPro" id="IPR003280">
    <property type="entry name" value="2pore_dom_K_chnl"/>
</dbReference>
<evidence type="ECO:0000256" key="9">
    <source>
        <dbReference type="SAM" id="MobiDB-lite"/>
    </source>
</evidence>
<dbReference type="AlphaFoldDB" id="A0A0N4UUG3"/>
<feature type="transmembrane region" description="Helical" evidence="10">
    <location>
        <begin position="315"/>
        <end position="337"/>
    </location>
</feature>
<comment type="similarity">
    <text evidence="8">Belongs to the two pore domain potassium channel (TC 1.A.1.8) family.</text>
</comment>
<feature type="region of interest" description="Disordered" evidence="9">
    <location>
        <begin position="433"/>
        <end position="459"/>
    </location>
</feature>
<organism evidence="14">
    <name type="scientific">Enterobius vermicularis</name>
    <name type="common">Human pinworm</name>
    <dbReference type="NCBI Taxonomy" id="51028"/>
    <lineage>
        <taxon>Eukaryota</taxon>
        <taxon>Metazoa</taxon>
        <taxon>Ecdysozoa</taxon>
        <taxon>Nematoda</taxon>
        <taxon>Chromadorea</taxon>
        <taxon>Rhabditida</taxon>
        <taxon>Spirurina</taxon>
        <taxon>Oxyuridomorpha</taxon>
        <taxon>Oxyuroidea</taxon>
        <taxon>Oxyuridae</taxon>
        <taxon>Enterobius</taxon>
    </lineage>
</organism>
<evidence type="ECO:0000256" key="5">
    <source>
        <dbReference type="ARBA" id="ARBA00023065"/>
    </source>
</evidence>
<dbReference type="GO" id="GO:0015271">
    <property type="term" value="F:outward rectifier potassium channel activity"/>
    <property type="evidence" value="ECO:0007669"/>
    <property type="project" value="TreeGrafter"/>
</dbReference>
<feature type="domain" description="Potassium channel" evidence="11">
    <location>
        <begin position="268"/>
        <end position="341"/>
    </location>
</feature>
<feature type="domain" description="Potassium channel" evidence="11">
    <location>
        <begin position="130"/>
        <end position="182"/>
    </location>
</feature>
<evidence type="ECO:0000313" key="12">
    <source>
        <dbReference type="EMBL" id="VDD85593.1"/>
    </source>
</evidence>
<evidence type="ECO:0000256" key="2">
    <source>
        <dbReference type="ARBA" id="ARBA00022448"/>
    </source>
</evidence>
<dbReference type="GO" id="GO:0005886">
    <property type="term" value="C:plasma membrane"/>
    <property type="evidence" value="ECO:0007669"/>
    <property type="project" value="TreeGrafter"/>
</dbReference>
<dbReference type="EMBL" id="UXUI01007134">
    <property type="protein sequence ID" value="VDD85593.1"/>
    <property type="molecule type" value="Genomic_DNA"/>
</dbReference>
<feature type="transmembrane region" description="Helical" evidence="10">
    <location>
        <begin position="260"/>
        <end position="280"/>
    </location>
</feature>
<keyword evidence="7 8" id="KW-0407">Ion channel</keyword>
<keyword evidence="5 8" id="KW-0406">Ion transport</keyword>
<dbReference type="GO" id="GO:0030322">
    <property type="term" value="P:stabilization of membrane potential"/>
    <property type="evidence" value="ECO:0007669"/>
    <property type="project" value="TreeGrafter"/>
</dbReference>
<dbReference type="WBParaSite" id="EVEC_0000102801-mRNA-1">
    <property type="protein sequence ID" value="EVEC_0000102801-mRNA-1"/>
    <property type="gene ID" value="EVEC_0000102801"/>
</dbReference>
<dbReference type="Pfam" id="PF07885">
    <property type="entry name" value="Ion_trans_2"/>
    <property type="match status" value="2"/>
</dbReference>
<dbReference type="Gene3D" id="1.10.287.70">
    <property type="match status" value="1"/>
</dbReference>
<evidence type="ECO:0000256" key="4">
    <source>
        <dbReference type="ARBA" id="ARBA00022989"/>
    </source>
</evidence>
<feature type="compositionally biased region" description="Acidic residues" evidence="9">
    <location>
        <begin position="437"/>
        <end position="457"/>
    </location>
</feature>
<comment type="subcellular location">
    <subcellularLocation>
        <location evidence="1">Membrane</location>
        <topology evidence="1">Multi-pass membrane protein</topology>
    </subcellularLocation>
</comment>
<feature type="transmembrane region" description="Helical" evidence="10">
    <location>
        <begin position="292"/>
        <end position="309"/>
    </location>
</feature>
<keyword evidence="13" id="KW-1185">Reference proteome</keyword>
<evidence type="ECO:0000256" key="6">
    <source>
        <dbReference type="ARBA" id="ARBA00023136"/>
    </source>
</evidence>
<evidence type="ECO:0000259" key="11">
    <source>
        <dbReference type="Pfam" id="PF07885"/>
    </source>
</evidence>
<dbReference type="InterPro" id="IPR013099">
    <property type="entry name" value="K_chnl_dom"/>
</dbReference>
<dbReference type="SUPFAM" id="SSF81324">
    <property type="entry name" value="Voltage-gated potassium channels"/>
    <property type="match status" value="2"/>
</dbReference>
<reference evidence="14" key="1">
    <citation type="submission" date="2017-02" db="UniProtKB">
        <authorList>
            <consortium name="WormBaseParasite"/>
        </authorList>
    </citation>
    <scope>IDENTIFICATION</scope>
</reference>
<evidence type="ECO:0000313" key="14">
    <source>
        <dbReference type="WBParaSite" id="EVEC_0000102801-mRNA-1"/>
    </source>
</evidence>
<evidence type="ECO:0000256" key="3">
    <source>
        <dbReference type="ARBA" id="ARBA00022692"/>
    </source>
</evidence>
<dbReference type="OrthoDB" id="297496at2759"/>
<evidence type="ECO:0000256" key="1">
    <source>
        <dbReference type="ARBA" id="ARBA00004141"/>
    </source>
</evidence>
<proteinExistence type="inferred from homology"/>
<keyword evidence="2 8" id="KW-0813">Transport</keyword>
<protein>
    <submittedName>
        <fullName evidence="14">Ion channel</fullName>
    </submittedName>
</protein>
<evidence type="ECO:0000256" key="7">
    <source>
        <dbReference type="ARBA" id="ARBA00023303"/>
    </source>
</evidence>
<keyword evidence="6 10" id="KW-0472">Membrane</keyword>
<evidence type="ECO:0000256" key="10">
    <source>
        <dbReference type="SAM" id="Phobius"/>
    </source>
</evidence>
<feature type="transmembrane region" description="Helical" evidence="10">
    <location>
        <begin position="166"/>
        <end position="190"/>
    </location>
</feature>
<dbReference type="GO" id="GO:0022841">
    <property type="term" value="F:potassium ion leak channel activity"/>
    <property type="evidence" value="ECO:0007669"/>
    <property type="project" value="TreeGrafter"/>
</dbReference>